<reference evidence="6 7" key="1">
    <citation type="submission" date="2019-08" db="EMBL/GenBank/DDBJ databases">
        <authorList>
            <person name="Seo Y.L."/>
        </authorList>
    </citation>
    <scope>NUCLEOTIDE SEQUENCE [LARGE SCALE GENOMIC DNA]</scope>
    <source>
        <strain evidence="6 7">MaA-C15</strain>
    </source>
</reference>
<keyword evidence="3" id="KW-0804">Transcription</keyword>
<sequence>MSSLENALKMMLLLSRDRPVLRVGEVCREVGIPKSSVSRLLKTLSEYGMLEREKGDAGYVAGPRALLLADLYSAQHSLKDLVDLSLERVTAEFGFAGYTSVLTGSDIIILTVKHGSYPLRLVREIGQPMPGFNTSVGRALMAYLDDDDIARRARQNAAQSYSDAEIRHHIELVRTYGVAWTQSTIIPGIAALAVAVRDPKSGESLGFSISYPTSAVDEDLRVRMLQRLREEAHAIGQRLQDPFWTDRNLTDWPIPDFTLDELVE</sequence>
<dbReference type="Proteomes" id="UP000323258">
    <property type="component" value="Unassembled WGS sequence"/>
</dbReference>
<dbReference type="PROSITE" id="PS51077">
    <property type="entry name" value="HTH_ICLR"/>
    <property type="match status" value="1"/>
</dbReference>
<evidence type="ECO:0000259" key="4">
    <source>
        <dbReference type="PROSITE" id="PS51077"/>
    </source>
</evidence>
<evidence type="ECO:0000256" key="3">
    <source>
        <dbReference type="ARBA" id="ARBA00023163"/>
    </source>
</evidence>
<evidence type="ECO:0000256" key="1">
    <source>
        <dbReference type="ARBA" id="ARBA00023015"/>
    </source>
</evidence>
<organism evidence="6 7">
    <name type="scientific">Neoaquamicrobium microcysteis</name>
    <dbReference type="NCBI Taxonomy" id="2682781"/>
    <lineage>
        <taxon>Bacteria</taxon>
        <taxon>Pseudomonadati</taxon>
        <taxon>Pseudomonadota</taxon>
        <taxon>Alphaproteobacteria</taxon>
        <taxon>Hyphomicrobiales</taxon>
        <taxon>Phyllobacteriaceae</taxon>
        <taxon>Neoaquamicrobium</taxon>
    </lineage>
</organism>
<dbReference type="SMART" id="SM00346">
    <property type="entry name" value="HTH_ICLR"/>
    <property type="match status" value="1"/>
</dbReference>
<keyword evidence="1" id="KW-0805">Transcription regulation</keyword>
<dbReference type="EMBL" id="VSZS01000065">
    <property type="protein sequence ID" value="TYR30951.1"/>
    <property type="molecule type" value="Genomic_DNA"/>
</dbReference>
<feature type="domain" description="IclR-ED" evidence="5">
    <location>
        <begin position="64"/>
        <end position="241"/>
    </location>
</feature>
<dbReference type="SUPFAM" id="SSF55781">
    <property type="entry name" value="GAF domain-like"/>
    <property type="match status" value="1"/>
</dbReference>
<dbReference type="InterPro" id="IPR029016">
    <property type="entry name" value="GAF-like_dom_sf"/>
</dbReference>
<keyword evidence="7" id="KW-1185">Reference proteome</keyword>
<dbReference type="OrthoDB" id="9807558at2"/>
<dbReference type="InterPro" id="IPR005471">
    <property type="entry name" value="Tscrpt_reg_IclR_N"/>
</dbReference>
<dbReference type="RefSeq" id="WP_148915752.1">
    <property type="nucleotide sequence ID" value="NZ_VSZS01000065.1"/>
</dbReference>
<reference evidence="6 7" key="2">
    <citation type="submission" date="2019-09" db="EMBL/GenBank/DDBJ databases">
        <title>Mesorhizobium sp. MaA-C15 isolated from Microcystis aeruginosa.</title>
        <authorList>
            <person name="Jeong S.E."/>
            <person name="Jin H.M."/>
            <person name="Jeon C.O."/>
        </authorList>
    </citation>
    <scope>NUCLEOTIDE SEQUENCE [LARGE SCALE GENOMIC DNA]</scope>
    <source>
        <strain evidence="6 7">MaA-C15</strain>
    </source>
</reference>
<dbReference type="GO" id="GO:0045892">
    <property type="term" value="P:negative regulation of DNA-templated transcription"/>
    <property type="evidence" value="ECO:0007669"/>
    <property type="project" value="TreeGrafter"/>
</dbReference>
<evidence type="ECO:0000313" key="7">
    <source>
        <dbReference type="Proteomes" id="UP000323258"/>
    </source>
</evidence>
<feature type="domain" description="HTH iclR-type" evidence="4">
    <location>
        <begin position="1"/>
        <end position="63"/>
    </location>
</feature>
<proteinExistence type="predicted"/>
<comment type="caution">
    <text evidence="6">The sequence shown here is derived from an EMBL/GenBank/DDBJ whole genome shotgun (WGS) entry which is preliminary data.</text>
</comment>
<dbReference type="InterPro" id="IPR036390">
    <property type="entry name" value="WH_DNA-bd_sf"/>
</dbReference>
<dbReference type="InterPro" id="IPR050707">
    <property type="entry name" value="HTH_MetabolicPath_Reg"/>
</dbReference>
<dbReference type="Gene3D" id="3.30.450.40">
    <property type="match status" value="1"/>
</dbReference>
<dbReference type="InterPro" id="IPR014757">
    <property type="entry name" value="Tscrpt_reg_IclR_C"/>
</dbReference>
<dbReference type="InterPro" id="IPR036388">
    <property type="entry name" value="WH-like_DNA-bd_sf"/>
</dbReference>
<keyword evidence="2" id="KW-0238">DNA-binding</keyword>
<evidence type="ECO:0000259" key="5">
    <source>
        <dbReference type="PROSITE" id="PS51078"/>
    </source>
</evidence>
<dbReference type="Gene3D" id="1.10.10.10">
    <property type="entry name" value="Winged helix-like DNA-binding domain superfamily/Winged helix DNA-binding domain"/>
    <property type="match status" value="1"/>
</dbReference>
<evidence type="ECO:0000313" key="6">
    <source>
        <dbReference type="EMBL" id="TYR30951.1"/>
    </source>
</evidence>
<dbReference type="PROSITE" id="PS51078">
    <property type="entry name" value="ICLR_ED"/>
    <property type="match status" value="1"/>
</dbReference>
<dbReference type="Pfam" id="PF09339">
    <property type="entry name" value="HTH_IclR"/>
    <property type="match status" value="1"/>
</dbReference>
<evidence type="ECO:0000256" key="2">
    <source>
        <dbReference type="ARBA" id="ARBA00023125"/>
    </source>
</evidence>
<accession>A0A5D4GQ05</accession>
<dbReference type="GO" id="GO:0003677">
    <property type="term" value="F:DNA binding"/>
    <property type="evidence" value="ECO:0007669"/>
    <property type="project" value="UniProtKB-KW"/>
</dbReference>
<dbReference type="AlphaFoldDB" id="A0A5D4GQ05"/>
<dbReference type="SUPFAM" id="SSF46785">
    <property type="entry name" value="Winged helix' DNA-binding domain"/>
    <property type="match status" value="1"/>
</dbReference>
<dbReference type="PANTHER" id="PTHR30136:SF35">
    <property type="entry name" value="HTH-TYPE TRANSCRIPTIONAL REGULATOR RV1719"/>
    <property type="match status" value="1"/>
</dbReference>
<name>A0A5D4GQ05_9HYPH</name>
<dbReference type="GO" id="GO:0003700">
    <property type="term" value="F:DNA-binding transcription factor activity"/>
    <property type="evidence" value="ECO:0007669"/>
    <property type="project" value="TreeGrafter"/>
</dbReference>
<protein>
    <submittedName>
        <fullName evidence="6">IclR family transcriptional regulator</fullName>
    </submittedName>
</protein>
<dbReference type="Pfam" id="PF01614">
    <property type="entry name" value="IclR_C"/>
    <property type="match status" value="1"/>
</dbReference>
<gene>
    <name evidence="6" type="ORF">FY036_16030</name>
</gene>
<dbReference type="PANTHER" id="PTHR30136">
    <property type="entry name" value="HELIX-TURN-HELIX TRANSCRIPTIONAL REGULATOR, ICLR FAMILY"/>
    <property type="match status" value="1"/>
</dbReference>